<feature type="transmembrane region" description="Helical" evidence="7">
    <location>
        <begin position="329"/>
        <end position="352"/>
    </location>
</feature>
<keyword evidence="6 7" id="KW-0472">Membrane</keyword>
<dbReference type="EMBL" id="JBHSQJ010000072">
    <property type="protein sequence ID" value="MFC5909100.1"/>
    <property type="molecule type" value="Genomic_DNA"/>
</dbReference>
<keyword evidence="2" id="KW-0813">Transport</keyword>
<feature type="transmembrane region" description="Helical" evidence="7">
    <location>
        <begin position="245"/>
        <end position="266"/>
    </location>
</feature>
<reference evidence="9" key="1">
    <citation type="journal article" date="2019" name="Int. J. Syst. Evol. Microbiol.">
        <title>The Global Catalogue of Microorganisms (GCM) 10K type strain sequencing project: providing services to taxonomists for standard genome sequencing and annotation.</title>
        <authorList>
            <consortium name="The Broad Institute Genomics Platform"/>
            <consortium name="The Broad Institute Genome Sequencing Center for Infectious Disease"/>
            <person name="Wu L."/>
            <person name="Ma J."/>
        </authorList>
    </citation>
    <scope>NUCLEOTIDE SEQUENCE [LARGE SCALE GENOMIC DNA]</scope>
    <source>
        <strain evidence="9">JCM 4816</strain>
    </source>
</reference>
<dbReference type="InterPro" id="IPR010290">
    <property type="entry name" value="TM_effector"/>
</dbReference>
<feature type="transmembrane region" description="Helical" evidence="7">
    <location>
        <begin position="26"/>
        <end position="50"/>
    </location>
</feature>
<dbReference type="RefSeq" id="WP_380584588.1">
    <property type="nucleotide sequence ID" value="NZ_JBHSQJ010000072.1"/>
</dbReference>
<feature type="transmembrane region" description="Helical" evidence="7">
    <location>
        <begin position="278"/>
        <end position="295"/>
    </location>
</feature>
<evidence type="ECO:0000256" key="6">
    <source>
        <dbReference type="ARBA" id="ARBA00023136"/>
    </source>
</evidence>
<name>A0ABW1G578_9ACTN</name>
<dbReference type="Gene3D" id="1.20.1250.20">
    <property type="entry name" value="MFS general substrate transporter like domains"/>
    <property type="match status" value="2"/>
</dbReference>
<feature type="transmembrane region" description="Helical" evidence="7">
    <location>
        <begin position="393"/>
        <end position="414"/>
    </location>
</feature>
<dbReference type="PANTHER" id="PTHR23513">
    <property type="entry name" value="INTEGRAL MEMBRANE EFFLUX PROTEIN-RELATED"/>
    <property type="match status" value="1"/>
</dbReference>
<protein>
    <submittedName>
        <fullName evidence="8">MFS transporter</fullName>
    </submittedName>
</protein>
<evidence type="ECO:0000256" key="2">
    <source>
        <dbReference type="ARBA" id="ARBA00022448"/>
    </source>
</evidence>
<feature type="transmembrane region" description="Helical" evidence="7">
    <location>
        <begin position="113"/>
        <end position="131"/>
    </location>
</feature>
<evidence type="ECO:0000256" key="1">
    <source>
        <dbReference type="ARBA" id="ARBA00004651"/>
    </source>
</evidence>
<dbReference type="Proteomes" id="UP001596174">
    <property type="component" value="Unassembled WGS sequence"/>
</dbReference>
<feature type="transmembrane region" description="Helical" evidence="7">
    <location>
        <begin position="56"/>
        <end position="77"/>
    </location>
</feature>
<keyword evidence="3" id="KW-1003">Cell membrane</keyword>
<organism evidence="8 9">
    <name type="scientific">Streptacidiphilus monticola</name>
    <dbReference type="NCBI Taxonomy" id="2161674"/>
    <lineage>
        <taxon>Bacteria</taxon>
        <taxon>Bacillati</taxon>
        <taxon>Actinomycetota</taxon>
        <taxon>Actinomycetes</taxon>
        <taxon>Kitasatosporales</taxon>
        <taxon>Streptomycetaceae</taxon>
        <taxon>Streptacidiphilus</taxon>
    </lineage>
</organism>
<feature type="transmembrane region" description="Helical" evidence="7">
    <location>
        <begin position="307"/>
        <end position="323"/>
    </location>
</feature>
<dbReference type="InterPro" id="IPR036259">
    <property type="entry name" value="MFS_trans_sf"/>
</dbReference>
<proteinExistence type="predicted"/>
<dbReference type="SUPFAM" id="SSF103473">
    <property type="entry name" value="MFS general substrate transporter"/>
    <property type="match status" value="1"/>
</dbReference>
<evidence type="ECO:0000256" key="5">
    <source>
        <dbReference type="ARBA" id="ARBA00022989"/>
    </source>
</evidence>
<dbReference type="PANTHER" id="PTHR23513:SF11">
    <property type="entry name" value="STAPHYLOFERRIN A TRANSPORTER"/>
    <property type="match status" value="1"/>
</dbReference>
<gene>
    <name evidence="8" type="ORF">ACFP3V_17995</name>
</gene>
<dbReference type="Pfam" id="PF05977">
    <property type="entry name" value="MFS_3"/>
    <property type="match status" value="1"/>
</dbReference>
<evidence type="ECO:0000256" key="7">
    <source>
        <dbReference type="SAM" id="Phobius"/>
    </source>
</evidence>
<keyword evidence="9" id="KW-1185">Reference proteome</keyword>
<evidence type="ECO:0000256" key="3">
    <source>
        <dbReference type="ARBA" id="ARBA00022475"/>
    </source>
</evidence>
<accession>A0ABW1G578</accession>
<feature type="transmembrane region" description="Helical" evidence="7">
    <location>
        <begin position="89"/>
        <end position="107"/>
    </location>
</feature>
<evidence type="ECO:0000313" key="9">
    <source>
        <dbReference type="Proteomes" id="UP001596174"/>
    </source>
</evidence>
<keyword evidence="5 7" id="KW-1133">Transmembrane helix</keyword>
<comment type="subcellular location">
    <subcellularLocation>
        <location evidence="1">Cell membrane</location>
        <topology evidence="1">Multi-pass membrane protein</topology>
    </subcellularLocation>
</comment>
<sequence length="422" mass="43615">MTTADVETARRRGGVGAALRQRDFRWWFGAQVFSASGTVTQGVALSWVVLQQTQDALWLSVLTVCQWGPMLLLGPWAGALVDRHDRRRLLRWTQAALALAGLLLAALTRADALPLWAILLVALVSGTVGAVDGPARQVLVVDLVGREGVAGAVGLWEVALNVSRVVGPGVGGALLATTGAAACFLVNGLAYLPALLVLRRLPPHRSETETETDSRVTAAAAGGGPARAGVREGLRYAWRTPVVRACLPMAAASGMLFTMGIALPLLATRALHLGGGGYGTLMAAFGVGGLPGALLAARTTDPTGRQVRRLALATGASVLLTAWSPTAPAAFACMVLTGVTSIWFVACANTLVQLRSAPEMRGRVMGLWGMALPGTVPLTGFLVAAVGDHLGPRAAFSVSGTCLALAALAGWRALNEPPAPAR</sequence>
<keyword evidence="4 7" id="KW-0812">Transmembrane</keyword>
<evidence type="ECO:0000256" key="4">
    <source>
        <dbReference type="ARBA" id="ARBA00022692"/>
    </source>
</evidence>
<comment type="caution">
    <text evidence="8">The sequence shown here is derived from an EMBL/GenBank/DDBJ whole genome shotgun (WGS) entry which is preliminary data.</text>
</comment>
<dbReference type="CDD" id="cd06173">
    <property type="entry name" value="MFS_MefA_like"/>
    <property type="match status" value="1"/>
</dbReference>
<feature type="transmembrane region" description="Helical" evidence="7">
    <location>
        <begin position="364"/>
        <end position="387"/>
    </location>
</feature>
<feature type="transmembrane region" description="Helical" evidence="7">
    <location>
        <begin position="174"/>
        <end position="198"/>
    </location>
</feature>
<evidence type="ECO:0000313" key="8">
    <source>
        <dbReference type="EMBL" id="MFC5909100.1"/>
    </source>
</evidence>